<dbReference type="Gene3D" id="1.10.150.280">
    <property type="entry name" value="AF1531-like domain"/>
    <property type="match status" value="1"/>
</dbReference>
<accession>A0A195FFI4</accession>
<dbReference type="InterPro" id="IPR039150">
    <property type="entry name" value="TEFM"/>
</dbReference>
<protein>
    <submittedName>
        <fullName evidence="1">UPF0629 protein C17orf42</fullName>
    </submittedName>
</protein>
<keyword evidence="2" id="KW-1185">Reference proteome</keyword>
<dbReference type="GO" id="GO:0042645">
    <property type="term" value="C:mitochondrial nucleoid"/>
    <property type="evidence" value="ECO:0007669"/>
    <property type="project" value="TreeGrafter"/>
</dbReference>
<evidence type="ECO:0000313" key="2">
    <source>
        <dbReference type="Proteomes" id="UP000078541"/>
    </source>
</evidence>
<organism evidence="1 2">
    <name type="scientific">Trachymyrmex septentrionalis</name>
    <dbReference type="NCBI Taxonomy" id="34720"/>
    <lineage>
        <taxon>Eukaryota</taxon>
        <taxon>Metazoa</taxon>
        <taxon>Ecdysozoa</taxon>
        <taxon>Arthropoda</taxon>
        <taxon>Hexapoda</taxon>
        <taxon>Insecta</taxon>
        <taxon>Pterygota</taxon>
        <taxon>Neoptera</taxon>
        <taxon>Endopterygota</taxon>
        <taxon>Hymenoptera</taxon>
        <taxon>Apocrita</taxon>
        <taxon>Aculeata</taxon>
        <taxon>Formicoidea</taxon>
        <taxon>Formicidae</taxon>
        <taxon>Myrmicinae</taxon>
        <taxon>Trachymyrmex</taxon>
    </lineage>
</organism>
<reference evidence="1 2" key="1">
    <citation type="submission" date="2016-03" db="EMBL/GenBank/DDBJ databases">
        <title>Trachymyrmex septentrionalis WGS genome.</title>
        <authorList>
            <person name="Nygaard S."/>
            <person name="Hu H."/>
            <person name="Boomsma J."/>
            <person name="Zhang G."/>
        </authorList>
    </citation>
    <scope>NUCLEOTIDE SEQUENCE [LARGE SCALE GENOMIC DNA]</scope>
    <source>
        <strain evidence="1">Tsep2-gDNA-1</strain>
        <tissue evidence="1">Whole body</tissue>
    </source>
</reference>
<gene>
    <name evidence="1" type="ORF">ALC56_06542</name>
</gene>
<evidence type="ECO:0000313" key="1">
    <source>
        <dbReference type="EMBL" id="KYN39116.1"/>
    </source>
</evidence>
<dbReference type="OrthoDB" id="5949570at2759"/>
<name>A0A195FFI4_9HYME</name>
<dbReference type="Proteomes" id="UP000078541">
    <property type="component" value="Unassembled WGS sequence"/>
</dbReference>
<dbReference type="GO" id="GO:0030337">
    <property type="term" value="F:DNA polymerase processivity factor activity"/>
    <property type="evidence" value="ECO:0007669"/>
    <property type="project" value="TreeGrafter"/>
</dbReference>
<dbReference type="AlphaFoldDB" id="A0A195FFI4"/>
<dbReference type="PANTHER" id="PTHR21053:SF2">
    <property type="entry name" value="TRANSCRIPTION ELONGATION FACTOR, MITOCHONDRIAL"/>
    <property type="match status" value="1"/>
</dbReference>
<dbReference type="SUPFAM" id="SSF47781">
    <property type="entry name" value="RuvA domain 2-like"/>
    <property type="match status" value="1"/>
</dbReference>
<dbReference type="PANTHER" id="PTHR21053">
    <property type="entry name" value="TRANSCRIPTION ELONGATION FACTOR, MITOCHONDRIAL"/>
    <property type="match status" value="1"/>
</dbReference>
<dbReference type="InterPro" id="IPR010994">
    <property type="entry name" value="RuvA_2-like"/>
</dbReference>
<dbReference type="EMBL" id="KQ981625">
    <property type="protein sequence ID" value="KYN39116.1"/>
    <property type="molecule type" value="Genomic_DNA"/>
</dbReference>
<sequence>MWNRMLTRFFRTIIKNQRMQREDWTLSTTVVFKISMCTDTFDINLLSLEDKKEILQVINNKTTEDLLQYSITKKRAQKLESYRENNGQFESLDDLLQVQNMKNRWIYNFYKSIIYGKKKKNPKKIKSGLVITPQSTGNNHKNVNTVLGIYIGHDIISWSLLNCNCEVLQWSYESFPRKGKKENIHSLLQATLPIAKKLPKADRYIMQETGGDMGHIRNAQFYQNFIQQSIIGAIILSHLTITDSKFNDTTEFVANNICILRQRVLRKIYGLVIDDETISTQYMLQKLLQGSDELIKTKEPKVLIGTELRNMYNTQSSVCQEQISWSLLIALAFVELVLHKRADMVLREASRENYKTLCS</sequence>
<proteinExistence type="predicted"/>
<dbReference type="Pfam" id="PF12836">
    <property type="entry name" value="HHH_3"/>
    <property type="match status" value="1"/>
</dbReference>
<dbReference type="GO" id="GO:0006392">
    <property type="term" value="P:transcription elongation by mitochondrial RNA polymerase"/>
    <property type="evidence" value="ECO:0007669"/>
    <property type="project" value="InterPro"/>
</dbReference>
<dbReference type="KEGG" id="tsep:108748662"/>